<comment type="caution">
    <text evidence="3">The sequence shown here is derived from an EMBL/GenBank/DDBJ whole genome shotgun (WGS) entry which is preliminary data.</text>
</comment>
<dbReference type="EMBL" id="QXFL01000001">
    <property type="protein sequence ID" value="RIV88928.1"/>
    <property type="molecule type" value="Genomic_DNA"/>
</dbReference>
<name>A0A418NWF5_9SPHN</name>
<dbReference type="AlphaFoldDB" id="A0A418NWF5"/>
<keyword evidence="2" id="KW-1133">Transmembrane helix</keyword>
<evidence type="ECO:0000313" key="3">
    <source>
        <dbReference type="EMBL" id="RIV88928.1"/>
    </source>
</evidence>
<keyword evidence="2" id="KW-0472">Membrane</keyword>
<accession>A0A418NWF5</accession>
<organism evidence="3 4">
    <name type="scientific">Aurantiacibacter zhengii</name>
    <dbReference type="NCBI Taxonomy" id="2307003"/>
    <lineage>
        <taxon>Bacteria</taxon>
        <taxon>Pseudomonadati</taxon>
        <taxon>Pseudomonadota</taxon>
        <taxon>Alphaproteobacteria</taxon>
        <taxon>Sphingomonadales</taxon>
        <taxon>Erythrobacteraceae</taxon>
        <taxon>Aurantiacibacter</taxon>
    </lineage>
</organism>
<dbReference type="RefSeq" id="WP_119584207.1">
    <property type="nucleotide sequence ID" value="NZ_CAWODQ010000001.1"/>
</dbReference>
<reference evidence="3 4" key="1">
    <citation type="submission" date="2018-08" db="EMBL/GenBank/DDBJ databases">
        <title>Erythrobacter zhengii sp.nov., a bacterium isolated from deep-sea sediment.</title>
        <authorList>
            <person name="Fang C."/>
            <person name="Wu Y.-H."/>
            <person name="Sun C."/>
            <person name="Wang H."/>
            <person name="Cheng H."/>
            <person name="Meng F.-X."/>
            <person name="Wang C.-S."/>
            <person name="Xu X.-W."/>
        </authorList>
    </citation>
    <scope>NUCLEOTIDE SEQUENCE [LARGE SCALE GENOMIC DNA]</scope>
    <source>
        <strain evidence="3 4">V18</strain>
    </source>
</reference>
<gene>
    <name evidence="3" type="ORF">D2V07_01225</name>
</gene>
<feature type="transmembrane region" description="Helical" evidence="2">
    <location>
        <begin position="52"/>
        <end position="69"/>
    </location>
</feature>
<keyword evidence="2" id="KW-0812">Transmembrane</keyword>
<evidence type="ECO:0000256" key="2">
    <source>
        <dbReference type="SAM" id="Phobius"/>
    </source>
</evidence>
<evidence type="ECO:0000313" key="4">
    <source>
        <dbReference type="Proteomes" id="UP000286576"/>
    </source>
</evidence>
<dbReference type="Proteomes" id="UP000286576">
    <property type="component" value="Unassembled WGS sequence"/>
</dbReference>
<feature type="region of interest" description="Disordered" evidence="1">
    <location>
        <begin position="13"/>
        <end position="36"/>
    </location>
</feature>
<proteinExistence type="predicted"/>
<dbReference type="OrthoDB" id="7409746at2"/>
<keyword evidence="4" id="KW-1185">Reference proteome</keyword>
<evidence type="ECO:0000256" key="1">
    <source>
        <dbReference type="SAM" id="MobiDB-lite"/>
    </source>
</evidence>
<sequence length="163" mass="17113">MNDPKRAEIKARIAAAQAREQEKAEQSTTQRVATKASEAGDAFTGFVKEHPIAATAGGLVLGIVVAGMFKRPREAAVRGGTKAVGLAAIGAEIASAFASELLDDAKDVGRSGARRAEDAGDAIGDRARSIRRNANYQADRASDAVRIAGRETGKRIARAFSRH</sequence>
<protein>
    <recommendedName>
        <fullName evidence="5">DUF883 family protein</fullName>
    </recommendedName>
</protein>
<evidence type="ECO:0008006" key="5">
    <source>
        <dbReference type="Google" id="ProtNLM"/>
    </source>
</evidence>